<dbReference type="AlphaFoldDB" id="K0RJE6"/>
<sequence length="137" mass="15104">MDTIANHNGVSTDNALVHFQAAFPDLHLFQAENGIPQLYNRMLTSSLYFYVFYPENCPAGTEVPERECLAAGNGLDLDGVQVQYYLRHDEEICGCIYDRSKADFVGTGKTGFGRAPSCSNTASSIKVNTKARICKIK</sequence>
<protein>
    <submittedName>
        <fullName evidence="1">Uncharacterized protein</fullName>
    </submittedName>
</protein>
<keyword evidence="2" id="KW-1185">Reference proteome</keyword>
<comment type="caution">
    <text evidence="1">The sequence shown here is derived from an EMBL/GenBank/DDBJ whole genome shotgun (WGS) entry which is preliminary data.</text>
</comment>
<dbReference type="Proteomes" id="UP000266841">
    <property type="component" value="Unassembled WGS sequence"/>
</dbReference>
<evidence type="ECO:0000313" key="2">
    <source>
        <dbReference type="Proteomes" id="UP000266841"/>
    </source>
</evidence>
<gene>
    <name evidence="1" type="ORF">THAOC_27245</name>
</gene>
<accession>K0RJE6</accession>
<dbReference type="EMBL" id="AGNL01037977">
    <property type="protein sequence ID" value="EJK53340.1"/>
    <property type="molecule type" value="Genomic_DNA"/>
</dbReference>
<proteinExistence type="predicted"/>
<evidence type="ECO:0000313" key="1">
    <source>
        <dbReference type="EMBL" id="EJK53340.1"/>
    </source>
</evidence>
<reference evidence="1 2" key="1">
    <citation type="journal article" date="2012" name="Genome Biol.">
        <title>Genome and low-iron response of an oceanic diatom adapted to chronic iron limitation.</title>
        <authorList>
            <person name="Lommer M."/>
            <person name="Specht M."/>
            <person name="Roy A.S."/>
            <person name="Kraemer L."/>
            <person name="Andreson R."/>
            <person name="Gutowska M.A."/>
            <person name="Wolf J."/>
            <person name="Bergner S.V."/>
            <person name="Schilhabel M.B."/>
            <person name="Klostermeier U.C."/>
            <person name="Beiko R.G."/>
            <person name="Rosenstiel P."/>
            <person name="Hippler M."/>
            <person name="Laroche J."/>
        </authorList>
    </citation>
    <scope>NUCLEOTIDE SEQUENCE [LARGE SCALE GENOMIC DNA]</scope>
    <source>
        <strain evidence="1 2">CCMP1005</strain>
    </source>
</reference>
<name>K0RJE6_THAOC</name>
<organism evidence="1 2">
    <name type="scientific">Thalassiosira oceanica</name>
    <name type="common">Marine diatom</name>
    <dbReference type="NCBI Taxonomy" id="159749"/>
    <lineage>
        <taxon>Eukaryota</taxon>
        <taxon>Sar</taxon>
        <taxon>Stramenopiles</taxon>
        <taxon>Ochrophyta</taxon>
        <taxon>Bacillariophyta</taxon>
        <taxon>Coscinodiscophyceae</taxon>
        <taxon>Thalassiosirophycidae</taxon>
        <taxon>Thalassiosirales</taxon>
        <taxon>Thalassiosiraceae</taxon>
        <taxon>Thalassiosira</taxon>
    </lineage>
</organism>
<feature type="non-terminal residue" evidence="1">
    <location>
        <position position="137"/>
    </location>
</feature>